<evidence type="ECO:0000259" key="4">
    <source>
        <dbReference type="Pfam" id="PF04755"/>
    </source>
</evidence>
<proteinExistence type="predicted"/>
<dbReference type="VEuPathDB" id="CryptoDB:Cvel_3882"/>
<accession>A0A0G4FYL8</accession>
<protein>
    <recommendedName>
        <fullName evidence="4">Plastid lipid-associated protein/fibrillin conserved domain-containing protein</fullName>
    </recommendedName>
</protein>
<keyword evidence="2" id="KW-0934">Plastid</keyword>
<dbReference type="InterPro" id="IPR039633">
    <property type="entry name" value="PAP"/>
</dbReference>
<reference evidence="5" key="1">
    <citation type="submission" date="2014-11" db="EMBL/GenBank/DDBJ databases">
        <authorList>
            <person name="Otto D Thomas"/>
            <person name="Naeem Raeece"/>
        </authorList>
    </citation>
    <scope>NUCLEOTIDE SEQUENCE</scope>
</reference>
<dbReference type="GO" id="GO:0009536">
    <property type="term" value="C:plastid"/>
    <property type="evidence" value="ECO:0007669"/>
    <property type="project" value="UniProtKB-SubCell"/>
</dbReference>
<dbReference type="InterPro" id="IPR006843">
    <property type="entry name" value="PAP/fibrillin_dom"/>
</dbReference>
<evidence type="ECO:0000256" key="1">
    <source>
        <dbReference type="ARBA" id="ARBA00004474"/>
    </source>
</evidence>
<feature type="domain" description="Plastid lipid-associated protein/fibrillin conserved" evidence="4">
    <location>
        <begin position="83"/>
        <end position="239"/>
    </location>
</feature>
<comment type="subcellular location">
    <subcellularLocation>
        <location evidence="1">Plastid</location>
    </subcellularLocation>
</comment>
<dbReference type="EMBL" id="CDMZ01000717">
    <property type="protein sequence ID" value="CEM20147.1"/>
    <property type="molecule type" value="Genomic_DNA"/>
</dbReference>
<feature type="compositionally biased region" description="Basic and acidic residues" evidence="3">
    <location>
        <begin position="418"/>
        <end position="434"/>
    </location>
</feature>
<dbReference type="PANTHER" id="PTHR31906">
    <property type="entry name" value="PLASTID-LIPID-ASSOCIATED PROTEIN 4, CHLOROPLASTIC-RELATED"/>
    <property type="match status" value="1"/>
</dbReference>
<feature type="region of interest" description="Disordered" evidence="3">
    <location>
        <begin position="417"/>
        <end position="445"/>
    </location>
</feature>
<gene>
    <name evidence="5" type="ORF">Cvel_3882</name>
</gene>
<dbReference type="Pfam" id="PF04755">
    <property type="entry name" value="PAP_fibrillin"/>
    <property type="match status" value="1"/>
</dbReference>
<evidence type="ECO:0000256" key="2">
    <source>
        <dbReference type="ARBA" id="ARBA00022640"/>
    </source>
</evidence>
<name>A0A0G4FYL8_9ALVE</name>
<dbReference type="AlphaFoldDB" id="A0A0G4FYL8"/>
<evidence type="ECO:0000313" key="5">
    <source>
        <dbReference type="EMBL" id="CEM20147.1"/>
    </source>
</evidence>
<sequence>MSSLCDMCLSGGVPLTLTPQVSREQPPSSSFPFLLTCFQSSQCRGLRLQCGRFPRISRLRSSAVSSVSVSVSPLQEKFRAVSKESQRGRRRESKAQVFELIEQLRAKGRDNRGSVSPPLSLLQGRWRMLWTDDAELLSLLETPLFGTASDVLQDIDLPSGRLDNVIDYAEQRSFFNAETQISPQEGRRRVDFGFKGAKAVVRGLGPLSFPVPVSGWFDILYVDPRLRVTTDSRGSTLVFEKADDARTSREEISNALNLKDEQSDSATPQKKRGLSFWSSRLRLLLGGGKEESQKMGGGLQRRPEREEVLECVRMLSVLSEGLECRQEFVEGQWRVVWTSGTLAWEKNLRRLRRLFPFRPQPSDSEGPPPQGVQSFDLKEGRARAGAELLTRGGASLLVDGSLSILPSAGCTTEVVAEGGERADGAGETRLERQTRSKGSGGMIESSQESLKLSNRKLFFPLSLLVEVETFRLAFSGEALLVPASVEIPASIRGFSVTLPIRQKGIAVLLHADANLRIVKNQQGGVAVQERT</sequence>
<evidence type="ECO:0000256" key="3">
    <source>
        <dbReference type="SAM" id="MobiDB-lite"/>
    </source>
</evidence>
<organism evidence="5">
    <name type="scientific">Chromera velia CCMP2878</name>
    <dbReference type="NCBI Taxonomy" id="1169474"/>
    <lineage>
        <taxon>Eukaryota</taxon>
        <taxon>Sar</taxon>
        <taxon>Alveolata</taxon>
        <taxon>Colpodellida</taxon>
        <taxon>Chromeraceae</taxon>
        <taxon>Chromera</taxon>
    </lineage>
</organism>